<reference evidence="2 3" key="1">
    <citation type="journal article" date="2013" name="Curr. Biol.">
        <title>The Genome of the Foraminiferan Reticulomyxa filosa.</title>
        <authorList>
            <person name="Glockner G."/>
            <person name="Hulsmann N."/>
            <person name="Schleicher M."/>
            <person name="Noegel A.A."/>
            <person name="Eichinger L."/>
            <person name="Gallinger C."/>
            <person name="Pawlowski J."/>
            <person name="Sierra R."/>
            <person name="Euteneuer U."/>
            <person name="Pillet L."/>
            <person name="Moustafa A."/>
            <person name="Platzer M."/>
            <person name="Groth M."/>
            <person name="Szafranski K."/>
            <person name="Schliwa M."/>
        </authorList>
    </citation>
    <scope>NUCLEOTIDE SEQUENCE [LARGE SCALE GENOMIC DNA]</scope>
</reference>
<feature type="transmembrane region" description="Helical" evidence="1">
    <location>
        <begin position="279"/>
        <end position="297"/>
    </location>
</feature>
<keyword evidence="1" id="KW-0812">Transmembrane</keyword>
<dbReference type="AlphaFoldDB" id="X6NUS4"/>
<keyword evidence="1" id="KW-0472">Membrane</keyword>
<dbReference type="Proteomes" id="UP000023152">
    <property type="component" value="Unassembled WGS sequence"/>
</dbReference>
<evidence type="ECO:0000313" key="2">
    <source>
        <dbReference type="EMBL" id="ETO29544.1"/>
    </source>
</evidence>
<accession>X6NUS4</accession>
<feature type="non-terminal residue" evidence="2">
    <location>
        <position position="497"/>
    </location>
</feature>
<dbReference type="EMBL" id="ASPP01005995">
    <property type="protein sequence ID" value="ETO29544.1"/>
    <property type="molecule type" value="Genomic_DNA"/>
</dbReference>
<evidence type="ECO:0000256" key="1">
    <source>
        <dbReference type="SAM" id="Phobius"/>
    </source>
</evidence>
<protein>
    <submittedName>
        <fullName evidence="2">Uncharacterized protein</fullName>
    </submittedName>
</protein>
<gene>
    <name evidence="2" type="ORF">RFI_07576</name>
</gene>
<keyword evidence="3" id="KW-1185">Reference proteome</keyword>
<keyword evidence="1" id="KW-1133">Transmembrane helix</keyword>
<proteinExistence type="predicted"/>
<organism evidence="2 3">
    <name type="scientific">Reticulomyxa filosa</name>
    <dbReference type="NCBI Taxonomy" id="46433"/>
    <lineage>
        <taxon>Eukaryota</taxon>
        <taxon>Sar</taxon>
        <taxon>Rhizaria</taxon>
        <taxon>Retaria</taxon>
        <taxon>Foraminifera</taxon>
        <taxon>Monothalamids</taxon>
        <taxon>Reticulomyxidae</taxon>
        <taxon>Reticulomyxa</taxon>
    </lineage>
</organism>
<sequence>MFTVFERAPVDVLPSSQEYKDWYNKMEESFYCHGPTLLLLTMIFTNKAVVDKKSEYNFHRSLILQTALEKVILANVYLVDKNRLLNSRNFYLILYAVKLLRQFFRNEKRYTIHIHICISNINIDQMKYITYIKCPSQGTRRIRLHKKPIALSNPRARTNLLDFIQAWINPVLDVLGEEVEQKRMLNQSTEELEEIGRQLEISIAECLVGLINLGSIGEPKLERKLLNSLEKNLLHSNPRLRELAQNGMDAIFKYNGHLINHFIEQSCRLHSYIHIRIHIYVYYVYIYLFIYLFIYVYKQNTSNGVIVFYIFSLCLLKDYNEFISLGLSDNQLDKRRGTRLLSSHNDDEKVNLSIGNIPQPSLSAPLPIPSTAPLAAVAKRPSGKPKRLSLFLSGNGNSNNNLESEPRHKVTLSHTHWRQTKDGESTHASTSAVTEISLGYLRSLVNNFVGNMQAYESHGLNGVEALALVMLHLCSPHQEARQLAAKLADFMKKSRPA</sequence>
<name>X6NUS4_RETFI</name>
<evidence type="ECO:0000313" key="3">
    <source>
        <dbReference type="Proteomes" id="UP000023152"/>
    </source>
</evidence>
<comment type="caution">
    <text evidence="2">The sequence shown here is derived from an EMBL/GenBank/DDBJ whole genome shotgun (WGS) entry which is preliminary data.</text>
</comment>